<gene>
    <name evidence="1" type="ORF">JQC72_04550</name>
</gene>
<reference evidence="1" key="1">
    <citation type="journal article" date="2024" name="Int. J. Syst. Evol. Microbiol.">
        <title>Polycladomyces zharkentensis sp. nov., a novel thermophilic cellulose- and starch-degrading member of the Bacillota from a geothermal aquifer in Kazakhstan.</title>
        <authorList>
            <person name="Mashzhan A."/>
            <person name="Kistaubayeva A."/>
            <person name="Javier-Lopez R."/>
            <person name="Bissenova U."/>
            <person name="Bissenbay A."/>
            <person name="Birkeland N.K."/>
        </authorList>
    </citation>
    <scope>NUCLEOTIDE SEQUENCE</scope>
    <source>
        <strain evidence="1">ZKZ2T</strain>
    </source>
</reference>
<evidence type="ECO:0000313" key="1">
    <source>
        <dbReference type="EMBL" id="MBN2908792.1"/>
    </source>
</evidence>
<protein>
    <submittedName>
        <fullName evidence="1">Uncharacterized protein</fullName>
    </submittedName>
</protein>
<comment type="caution">
    <text evidence="1">The sequence shown here is derived from an EMBL/GenBank/DDBJ whole genome shotgun (WGS) entry which is preliminary data.</text>
</comment>
<proteinExistence type="predicted"/>
<dbReference type="EMBL" id="JAFHAP010000005">
    <property type="protein sequence ID" value="MBN2908792.1"/>
    <property type="molecule type" value="Genomic_DNA"/>
</dbReference>
<dbReference type="Proteomes" id="UP001177120">
    <property type="component" value="Unassembled WGS sequence"/>
</dbReference>
<evidence type="ECO:0000313" key="2">
    <source>
        <dbReference type="Proteomes" id="UP001177120"/>
    </source>
</evidence>
<organism evidence="1 2">
    <name type="scientific">Polycladomyces zharkentensis</name>
    <dbReference type="NCBI Taxonomy" id="2807616"/>
    <lineage>
        <taxon>Bacteria</taxon>
        <taxon>Bacillati</taxon>
        <taxon>Bacillota</taxon>
        <taxon>Bacilli</taxon>
        <taxon>Bacillales</taxon>
        <taxon>Thermoactinomycetaceae</taxon>
        <taxon>Polycladomyces</taxon>
    </lineage>
</organism>
<accession>A0ABS2WGX4</accession>
<name>A0ABS2WGX4_9BACL</name>
<dbReference type="RefSeq" id="WP_205493281.1">
    <property type="nucleotide sequence ID" value="NZ_JAFHAP010000005.1"/>
</dbReference>
<keyword evidence="2" id="KW-1185">Reference proteome</keyword>
<sequence length="77" mass="8563">MSVSASIDIHLVSRNGERMSTVKVVQTLLDDGWTLDDHGQVSYLPVGDRDDFDFDLSICPLIGNVSIEVKTLERLQT</sequence>